<protein>
    <submittedName>
        <fullName evidence="2">Peptidoglycan-binding protein</fullName>
    </submittedName>
</protein>
<sequence>MSWHRKRIKLGACTVGALTAALFAVSTTPAAASGTYSGLAYVYGTGAYTNDWGDEGILSRGTHASSNATCLWQKILWADGNLGSLSDVDGVFGTQTYNATRAWQQFETERHGAGLAIDGSVGKETFAWANRNFYQTSGSTGPGQTLWLWYDGYIHDFQLKRDPDGNYQFEDRNFAWRKAGYNYQSCS</sequence>
<dbReference type="Proteomes" id="UP000326979">
    <property type="component" value="Unassembled WGS sequence"/>
</dbReference>
<organism evidence="2 3">
    <name type="scientific">Streptomyces phyllanthi</name>
    <dbReference type="NCBI Taxonomy" id="1803180"/>
    <lineage>
        <taxon>Bacteria</taxon>
        <taxon>Bacillati</taxon>
        <taxon>Actinomycetota</taxon>
        <taxon>Actinomycetes</taxon>
        <taxon>Kitasatosporales</taxon>
        <taxon>Streptomycetaceae</taxon>
        <taxon>Streptomyces</taxon>
    </lineage>
</organism>
<gene>
    <name evidence="2" type="ORF">FNH04_13530</name>
</gene>
<dbReference type="Gene3D" id="1.10.101.10">
    <property type="entry name" value="PGBD-like superfamily/PGBD"/>
    <property type="match status" value="1"/>
</dbReference>
<dbReference type="SUPFAM" id="SSF47090">
    <property type="entry name" value="PGBD-like"/>
    <property type="match status" value="1"/>
</dbReference>
<dbReference type="InterPro" id="IPR036366">
    <property type="entry name" value="PGBDSf"/>
</dbReference>
<evidence type="ECO:0000313" key="2">
    <source>
        <dbReference type="EMBL" id="MPY40887.1"/>
    </source>
</evidence>
<accession>A0A5N8W063</accession>
<evidence type="ECO:0000313" key="3">
    <source>
        <dbReference type="Proteomes" id="UP000326979"/>
    </source>
</evidence>
<reference evidence="2 3" key="1">
    <citation type="submission" date="2019-07" db="EMBL/GenBank/DDBJ databases">
        <title>New species of Amycolatopsis and Streptomyces.</title>
        <authorList>
            <person name="Duangmal K."/>
            <person name="Teo W.F.A."/>
            <person name="Lipun K."/>
        </authorList>
    </citation>
    <scope>NUCLEOTIDE SEQUENCE [LARGE SCALE GENOMIC DNA]</scope>
    <source>
        <strain evidence="2 3">TISTR 2346</strain>
    </source>
</reference>
<feature type="signal peptide" evidence="1">
    <location>
        <begin position="1"/>
        <end position="32"/>
    </location>
</feature>
<name>A0A5N8W063_9ACTN</name>
<dbReference type="RefSeq" id="WP_152783812.1">
    <property type="nucleotide sequence ID" value="NZ_BAABEQ010000005.1"/>
</dbReference>
<dbReference type="OrthoDB" id="5244994at2"/>
<keyword evidence="3" id="KW-1185">Reference proteome</keyword>
<feature type="chain" id="PRO_5039606025" evidence="1">
    <location>
        <begin position="33"/>
        <end position="187"/>
    </location>
</feature>
<evidence type="ECO:0000256" key="1">
    <source>
        <dbReference type="SAM" id="SignalP"/>
    </source>
</evidence>
<dbReference type="AlphaFoldDB" id="A0A5N8W063"/>
<keyword evidence="1" id="KW-0732">Signal</keyword>
<comment type="caution">
    <text evidence="2">The sequence shown here is derived from an EMBL/GenBank/DDBJ whole genome shotgun (WGS) entry which is preliminary data.</text>
</comment>
<dbReference type="EMBL" id="VJZE01000072">
    <property type="protein sequence ID" value="MPY40887.1"/>
    <property type="molecule type" value="Genomic_DNA"/>
</dbReference>
<dbReference type="InterPro" id="IPR036365">
    <property type="entry name" value="PGBD-like_sf"/>
</dbReference>
<proteinExistence type="predicted"/>